<dbReference type="RefSeq" id="WP_290194562.1">
    <property type="nucleotide sequence ID" value="NZ_CP047654.1"/>
</dbReference>
<evidence type="ECO:0000313" key="3">
    <source>
        <dbReference type="Proteomes" id="UP001180840"/>
    </source>
</evidence>
<dbReference type="GO" id="GO:0004497">
    <property type="term" value="F:monooxygenase activity"/>
    <property type="evidence" value="ECO:0007669"/>
    <property type="project" value="UniProtKB-KW"/>
</dbReference>
<comment type="caution">
    <text evidence="2">The sequence shown here is derived from an EMBL/GenBank/DDBJ whole genome shotgun (WGS) entry which is preliminary data.</text>
</comment>
<keyword evidence="2" id="KW-0378">Hydrolase</keyword>
<dbReference type="Proteomes" id="UP001180840">
    <property type="component" value="Unassembled WGS sequence"/>
</dbReference>
<name>A0ABU1ZXP5_9CORY</name>
<dbReference type="GO" id="GO:0006508">
    <property type="term" value="P:proteolysis"/>
    <property type="evidence" value="ECO:0007669"/>
    <property type="project" value="UniProtKB-KW"/>
</dbReference>
<dbReference type="InterPro" id="IPR007138">
    <property type="entry name" value="ABM_dom"/>
</dbReference>
<gene>
    <name evidence="2" type="ORF">J2S39_001296</name>
</gene>
<sequence>MTQITGIVHFTFRPGQAGRFEELSRQAREIVLNDEPGTTRYDVFMAPDRGSAVVVEEFVDVAAALAHQDSIGEELNRALVDTASDVHGELLGELPPELVAQLADSTARPYLTVFRTWRA</sequence>
<feature type="domain" description="ABM" evidence="1">
    <location>
        <begin position="7"/>
        <end position="70"/>
    </location>
</feature>
<dbReference type="SUPFAM" id="SSF54909">
    <property type="entry name" value="Dimeric alpha+beta barrel"/>
    <property type="match status" value="1"/>
</dbReference>
<keyword evidence="2" id="KW-0560">Oxidoreductase</keyword>
<protein>
    <submittedName>
        <fullName evidence="2">Quinol monooxygenase YgiN</fullName>
    </submittedName>
</protein>
<dbReference type="Pfam" id="PF03992">
    <property type="entry name" value="ABM"/>
    <property type="match status" value="1"/>
</dbReference>
<dbReference type="InterPro" id="IPR011008">
    <property type="entry name" value="Dimeric_a/b-barrel"/>
</dbReference>
<dbReference type="GO" id="GO:0008233">
    <property type="term" value="F:peptidase activity"/>
    <property type="evidence" value="ECO:0007669"/>
    <property type="project" value="UniProtKB-KW"/>
</dbReference>
<dbReference type="Gene3D" id="3.30.70.100">
    <property type="match status" value="1"/>
</dbReference>
<keyword evidence="2" id="KW-0645">Protease</keyword>
<accession>A0ABU1ZXP5</accession>
<dbReference type="EMBL" id="JAVDXZ010000001">
    <property type="protein sequence ID" value="MDR7329620.1"/>
    <property type="molecule type" value="Genomic_DNA"/>
</dbReference>
<evidence type="ECO:0000259" key="1">
    <source>
        <dbReference type="Pfam" id="PF03992"/>
    </source>
</evidence>
<keyword evidence="2" id="KW-0503">Monooxygenase</keyword>
<reference evidence="2" key="1">
    <citation type="submission" date="2023-07" db="EMBL/GenBank/DDBJ databases">
        <title>Sequencing the genomes of 1000 actinobacteria strains.</title>
        <authorList>
            <person name="Klenk H.-P."/>
        </authorList>
    </citation>
    <scope>NUCLEOTIDE SEQUENCE</scope>
    <source>
        <strain evidence="2">DSM 107476</strain>
    </source>
</reference>
<evidence type="ECO:0000313" key="2">
    <source>
        <dbReference type="EMBL" id="MDR7329620.1"/>
    </source>
</evidence>
<proteinExistence type="predicted"/>
<organism evidence="2 3">
    <name type="scientific">Corynebacterium guangdongense</name>
    <dbReference type="NCBI Taxonomy" id="1783348"/>
    <lineage>
        <taxon>Bacteria</taxon>
        <taxon>Bacillati</taxon>
        <taxon>Actinomycetota</taxon>
        <taxon>Actinomycetes</taxon>
        <taxon>Mycobacteriales</taxon>
        <taxon>Corynebacteriaceae</taxon>
        <taxon>Corynebacterium</taxon>
    </lineage>
</organism>
<keyword evidence="3" id="KW-1185">Reference proteome</keyword>